<dbReference type="PANTHER" id="PTHR43611:SF3">
    <property type="entry name" value="FLAVIN MONONUCLEOTIDE HYDROLASE 1, CHLOROPLATIC"/>
    <property type="match status" value="1"/>
</dbReference>
<dbReference type="Pfam" id="PF00702">
    <property type="entry name" value="Hydrolase"/>
    <property type="match status" value="1"/>
</dbReference>
<dbReference type="SFLD" id="SFLDS00003">
    <property type="entry name" value="Haloacid_Dehalogenase"/>
    <property type="match status" value="1"/>
</dbReference>
<dbReference type="AlphaFoldDB" id="A0A2N3PWA1"/>
<sequence length="217" mass="24967">MIQSANHKNDGENTAITCLFLDIGGVLLTDGWDRHARERAAINFKLELAEIEERHHLAWDTYQEGKLTLEDYLDWVVFHQKRPFSRAQFRHFMFEQSKPHPEMIELVTQLKLRHSLKIAVVSNEGRELNAYRIAQFKLDELVDLFISSCFVHLLKPDADIFRLALDIAQVPARQIAYIENTPMFVQVAESLGIRSVLHTDYASTSATLASFGLQRES</sequence>
<dbReference type="Gene3D" id="1.10.150.240">
    <property type="entry name" value="Putative phosphatase, domain 2"/>
    <property type="match status" value="1"/>
</dbReference>
<evidence type="ECO:0000313" key="2">
    <source>
        <dbReference type="Proteomes" id="UP000233293"/>
    </source>
</evidence>
<dbReference type="NCBIfam" id="TIGR01509">
    <property type="entry name" value="HAD-SF-IA-v3"/>
    <property type="match status" value="1"/>
</dbReference>
<gene>
    <name evidence="1" type="ORF">CWS72_09935</name>
</gene>
<dbReference type="SFLD" id="SFLDG01129">
    <property type="entry name" value="C1.5:_HAD__Beta-PGM__Phosphata"/>
    <property type="match status" value="1"/>
</dbReference>
<dbReference type="InterPro" id="IPR023198">
    <property type="entry name" value="PGP-like_dom2"/>
</dbReference>
<proteinExistence type="predicted"/>
<dbReference type="EMBL" id="PIUM01000009">
    <property type="protein sequence ID" value="PKU24658.1"/>
    <property type="molecule type" value="Genomic_DNA"/>
</dbReference>
<dbReference type="PANTHER" id="PTHR43611">
    <property type="entry name" value="ALPHA-D-GLUCOSE 1-PHOSPHATE PHOSPHATASE"/>
    <property type="match status" value="1"/>
</dbReference>
<keyword evidence="2" id="KW-1185">Reference proteome</keyword>
<dbReference type="Gene3D" id="3.40.50.1000">
    <property type="entry name" value="HAD superfamily/HAD-like"/>
    <property type="match status" value="1"/>
</dbReference>
<reference evidence="2" key="1">
    <citation type="submission" date="2017-12" db="EMBL/GenBank/DDBJ databases">
        <title>Draft genome sequence of Telmatospirillum siberiense 26-4b1T, an acidotolerant peatland alphaproteobacterium potentially involved in sulfur cycling.</title>
        <authorList>
            <person name="Hausmann B."/>
            <person name="Pjevac P."/>
            <person name="Schreck K."/>
            <person name="Herbold C.W."/>
            <person name="Daims H."/>
            <person name="Wagner M."/>
            <person name="Pester M."/>
            <person name="Loy A."/>
        </authorList>
    </citation>
    <scope>NUCLEOTIDE SEQUENCE [LARGE SCALE GENOMIC DNA]</scope>
    <source>
        <strain evidence="2">26-4b1</strain>
    </source>
</reference>
<dbReference type="InterPro" id="IPR023214">
    <property type="entry name" value="HAD_sf"/>
</dbReference>
<keyword evidence="1" id="KW-0378">Hydrolase</keyword>
<protein>
    <submittedName>
        <fullName evidence="1">Hydrolase</fullName>
    </submittedName>
</protein>
<dbReference type="InterPro" id="IPR006439">
    <property type="entry name" value="HAD-SF_hydro_IA"/>
</dbReference>
<comment type="caution">
    <text evidence="1">The sequence shown here is derived from an EMBL/GenBank/DDBJ whole genome shotgun (WGS) entry which is preliminary data.</text>
</comment>
<dbReference type="OrthoDB" id="9807742at2"/>
<dbReference type="Proteomes" id="UP000233293">
    <property type="component" value="Unassembled WGS sequence"/>
</dbReference>
<evidence type="ECO:0000313" key="1">
    <source>
        <dbReference type="EMBL" id="PKU24658.1"/>
    </source>
</evidence>
<dbReference type="GO" id="GO:0016787">
    <property type="term" value="F:hydrolase activity"/>
    <property type="evidence" value="ECO:0007669"/>
    <property type="project" value="UniProtKB-KW"/>
</dbReference>
<dbReference type="PRINTS" id="PR00413">
    <property type="entry name" value="HADHALOGNASE"/>
</dbReference>
<accession>A0A2N3PWA1</accession>
<name>A0A2N3PWA1_9PROT</name>
<organism evidence="1 2">
    <name type="scientific">Telmatospirillum siberiense</name>
    <dbReference type="NCBI Taxonomy" id="382514"/>
    <lineage>
        <taxon>Bacteria</taxon>
        <taxon>Pseudomonadati</taxon>
        <taxon>Pseudomonadota</taxon>
        <taxon>Alphaproteobacteria</taxon>
        <taxon>Rhodospirillales</taxon>
        <taxon>Rhodospirillaceae</taxon>
        <taxon>Telmatospirillum</taxon>
    </lineage>
</organism>
<dbReference type="SUPFAM" id="SSF56784">
    <property type="entry name" value="HAD-like"/>
    <property type="match status" value="1"/>
</dbReference>
<dbReference type="InterPro" id="IPR036412">
    <property type="entry name" value="HAD-like_sf"/>
</dbReference>